<proteinExistence type="predicted"/>
<dbReference type="WBParaSite" id="maker-unitig_33061-snap-gene-0.2-mRNA-1">
    <property type="protein sequence ID" value="maker-unitig_33061-snap-gene-0.2-mRNA-1"/>
    <property type="gene ID" value="maker-unitig_33061-snap-gene-0.2"/>
</dbReference>
<accession>A0A1I8FFW4</accession>
<dbReference type="AlphaFoldDB" id="A0A1I8FFW4"/>
<reference evidence="2" key="1">
    <citation type="submission" date="2016-11" db="UniProtKB">
        <authorList>
            <consortium name="WormBaseParasite"/>
        </authorList>
    </citation>
    <scope>IDENTIFICATION</scope>
</reference>
<organism evidence="1 2">
    <name type="scientific">Macrostomum lignano</name>
    <dbReference type="NCBI Taxonomy" id="282301"/>
    <lineage>
        <taxon>Eukaryota</taxon>
        <taxon>Metazoa</taxon>
        <taxon>Spiralia</taxon>
        <taxon>Lophotrochozoa</taxon>
        <taxon>Platyhelminthes</taxon>
        <taxon>Rhabditophora</taxon>
        <taxon>Macrostomorpha</taxon>
        <taxon>Macrostomida</taxon>
        <taxon>Macrostomidae</taxon>
        <taxon>Macrostomum</taxon>
    </lineage>
</organism>
<evidence type="ECO:0000313" key="2">
    <source>
        <dbReference type="WBParaSite" id="maker-unitig_33061-snap-gene-0.2-mRNA-1"/>
    </source>
</evidence>
<sequence length="156" mass="17855">GLRWIRAFEAAVARRGRSSRNCRRLRKELAAKTAQLERLRNRHGDELASAATQLKRRFLDLQSTAERESRSPETALAERRCDRGRIETELSHLREQKRRSDADRRIVGGATYQTPAAAAMQNRRLPPWPKLKSAGQKLRMRKRCCRASCTLSGVFG</sequence>
<name>A0A1I8FFW4_9PLAT</name>
<keyword evidence="1" id="KW-1185">Reference proteome</keyword>
<dbReference type="Proteomes" id="UP000095280">
    <property type="component" value="Unplaced"/>
</dbReference>
<evidence type="ECO:0000313" key="1">
    <source>
        <dbReference type="Proteomes" id="UP000095280"/>
    </source>
</evidence>
<protein>
    <submittedName>
        <fullName evidence="2">Centrosomal protein of 162 kDa</fullName>
    </submittedName>
</protein>